<dbReference type="OrthoDB" id="4214267at2"/>
<dbReference type="Gene3D" id="1.10.357.10">
    <property type="entry name" value="Tetracycline Repressor, domain 2"/>
    <property type="match status" value="1"/>
</dbReference>
<proteinExistence type="predicted"/>
<dbReference type="PANTHER" id="PTHR30055:SF234">
    <property type="entry name" value="HTH-TYPE TRANSCRIPTIONAL REGULATOR BETI"/>
    <property type="match status" value="1"/>
</dbReference>
<dbReference type="InterPro" id="IPR036271">
    <property type="entry name" value="Tet_transcr_reg_TetR-rel_C_sf"/>
</dbReference>
<dbReference type="PANTHER" id="PTHR30055">
    <property type="entry name" value="HTH-TYPE TRANSCRIPTIONAL REGULATOR RUTR"/>
    <property type="match status" value="1"/>
</dbReference>
<dbReference type="Proteomes" id="UP000284333">
    <property type="component" value="Unassembled WGS sequence"/>
</dbReference>
<dbReference type="PROSITE" id="PS50977">
    <property type="entry name" value="HTH_TETR_2"/>
    <property type="match status" value="1"/>
</dbReference>
<dbReference type="InterPro" id="IPR009057">
    <property type="entry name" value="Homeodomain-like_sf"/>
</dbReference>
<protein>
    <submittedName>
        <fullName evidence="6">TetR/AcrR family transcriptional regulator</fullName>
    </submittedName>
</protein>
<dbReference type="SUPFAM" id="SSF48498">
    <property type="entry name" value="Tetracyclin repressor-like, C-terminal domain"/>
    <property type="match status" value="1"/>
</dbReference>
<dbReference type="InterPro" id="IPR050109">
    <property type="entry name" value="HTH-type_TetR-like_transc_reg"/>
</dbReference>
<dbReference type="SUPFAM" id="SSF46689">
    <property type="entry name" value="Homeodomain-like"/>
    <property type="match status" value="1"/>
</dbReference>
<dbReference type="PRINTS" id="PR00455">
    <property type="entry name" value="HTHTETR"/>
</dbReference>
<evidence type="ECO:0000256" key="3">
    <source>
        <dbReference type="ARBA" id="ARBA00023163"/>
    </source>
</evidence>
<keyword evidence="2 4" id="KW-0238">DNA-binding</keyword>
<dbReference type="GO" id="GO:0003700">
    <property type="term" value="F:DNA-binding transcription factor activity"/>
    <property type="evidence" value="ECO:0007669"/>
    <property type="project" value="TreeGrafter"/>
</dbReference>
<name>A0A438B5B5_9NOCA</name>
<reference evidence="6 7" key="1">
    <citation type="submission" date="2018-11" db="EMBL/GenBank/DDBJ databases">
        <title>Rhodococcus spongicola sp. nov. and Rhodococcus xishaensis sp. nov. from marine sponges.</title>
        <authorList>
            <person name="Li L."/>
            <person name="Lin H.W."/>
        </authorList>
    </citation>
    <scope>NUCLEOTIDE SEQUENCE [LARGE SCALE GENOMIC DNA]</scope>
    <source>
        <strain evidence="6 7">LHW50502</strain>
    </source>
</reference>
<evidence type="ECO:0000256" key="2">
    <source>
        <dbReference type="ARBA" id="ARBA00023125"/>
    </source>
</evidence>
<comment type="caution">
    <text evidence="6">The sequence shown here is derived from an EMBL/GenBank/DDBJ whole genome shotgun (WGS) entry which is preliminary data.</text>
</comment>
<dbReference type="AlphaFoldDB" id="A0A438B5B5"/>
<organism evidence="6 7">
    <name type="scientific">Rhodococcus spongiicola</name>
    <dbReference type="NCBI Taxonomy" id="2487352"/>
    <lineage>
        <taxon>Bacteria</taxon>
        <taxon>Bacillati</taxon>
        <taxon>Actinomycetota</taxon>
        <taxon>Actinomycetes</taxon>
        <taxon>Mycobacteriales</taxon>
        <taxon>Nocardiaceae</taxon>
        <taxon>Rhodococcus</taxon>
    </lineage>
</organism>
<keyword evidence="1" id="KW-0805">Transcription regulation</keyword>
<keyword evidence="7" id="KW-1185">Reference proteome</keyword>
<evidence type="ECO:0000256" key="4">
    <source>
        <dbReference type="PROSITE-ProRule" id="PRU00335"/>
    </source>
</evidence>
<accession>A0A438B5B5</accession>
<gene>
    <name evidence="6" type="ORF">EF834_01620</name>
</gene>
<feature type="domain" description="HTH tetR-type" evidence="5">
    <location>
        <begin position="32"/>
        <end position="92"/>
    </location>
</feature>
<dbReference type="RefSeq" id="WP_127945040.1">
    <property type="nucleotide sequence ID" value="NZ_RKLN01000001.1"/>
</dbReference>
<keyword evidence="3" id="KW-0804">Transcription</keyword>
<dbReference type="InterPro" id="IPR001647">
    <property type="entry name" value="HTH_TetR"/>
</dbReference>
<sequence>MSASVRCNRRYAVNQIHGVPRTKPTLRVEQKRQTRRRLLDCARELFAANGYAAVKIEDIASAAGCSRATFYLHFTGKTDILRRIGSESMDPRPVSVYADLDAVLDNATREEFTQWIERAIDWFDRNRAILPAWDEALVLEPGFREPAREAIAALPDAMPSYLARWGADREREARLRIQLLVTQLERFFTRWAVQGTIEISRDEAATVLTDIWFPALMPPQA</sequence>
<dbReference type="Gene3D" id="1.10.10.60">
    <property type="entry name" value="Homeodomain-like"/>
    <property type="match status" value="1"/>
</dbReference>
<evidence type="ECO:0000313" key="7">
    <source>
        <dbReference type="Proteomes" id="UP000284333"/>
    </source>
</evidence>
<dbReference type="EMBL" id="RKLN01000001">
    <property type="protein sequence ID" value="RVW06183.1"/>
    <property type="molecule type" value="Genomic_DNA"/>
</dbReference>
<evidence type="ECO:0000259" key="5">
    <source>
        <dbReference type="PROSITE" id="PS50977"/>
    </source>
</evidence>
<dbReference type="Pfam" id="PF00440">
    <property type="entry name" value="TetR_N"/>
    <property type="match status" value="1"/>
</dbReference>
<evidence type="ECO:0000313" key="6">
    <source>
        <dbReference type="EMBL" id="RVW06183.1"/>
    </source>
</evidence>
<feature type="DNA-binding region" description="H-T-H motif" evidence="4">
    <location>
        <begin position="55"/>
        <end position="74"/>
    </location>
</feature>
<dbReference type="GO" id="GO:0000976">
    <property type="term" value="F:transcription cis-regulatory region binding"/>
    <property type="evidence" value="ECO:0007669"/>
    <property type="project" value="TreeGrafter"/>
</dbReference>
<evidence type="ECO:0000256" key="1">
    <source>
        <dbReference type="ARBA" id="ARBA00023015"/>
    </source>
</evidence>